<evidence type="ECO:0000313" key="6">
    <source>
        <dbReference type="Proteomes" id="UP000014184"/>
    </source>
</evidence>
<keyword evidence="2" id="KW-0058">Aromatic hydrocarbons catabolism</keyword>
<accession>A0A9P2WRA9</accession>
<feature type="domain" description="Epoxide hydrolase N-terminal" evidence="4">
    <location>
        <begin position="11"/>
        <end position="114"/>
    </location>
</feature>
<dbReference type="GO" id="GO:0097176">
    <property type="term" value="P:epoxide metabolic process"/>
    <property type="evidence" value="ECO:0007669"/>
    <property type="project" value="TreeGrafter"/>
</dbReference>
<dbReference type="InterPro" id="IPR000639">
    <property type="entry name" value="Epox_hydrolase-like"/>
</dbReference>
<name>A0A9P2WRA9_THEFU</name>
<comment type="similarity">
    <text evidence="1">Belongs to the peptidase S33 family.</text>
</comment>
<reference evidence="5 6" key="1">
    <citation type="journal article" date="2013" name="Genome Announc.">
        <title>Draft Genome Sequence of the Lignocellulose Decomposer Thermobifida fusca Strain TM51.</title>
        <authorList>
            <person name="Toth A."/>
            <person name="Barna T."/>
            <person name="Nagy I."/>
            <person name="Horvath B."/>
            <person name="Nagy I."/>
            <person name="Tancsics A."/>
            <person name="Kriszt B."/>
            <person name="Baka E."/>
            <person name="Fekete C."/>
            <person name="Kukolya J."/>
        </authorList>
    </citation>
    <scope>NUCLEOTIDE SEQUENCE [LARGE SCALE GENOMIC DNA]</scope>
    <source>
        <strain evidence="5 6">TM51</strain>
    </source>
</reference>
<dbReference type="InterPro" id="IPR016292">
    <property type="entry name" value="Epoxide_hydrolase"/>
</dbReference>
<dbReference type="Proteomes" id="UP000014184">
    <property type="component" value="Unassembled WGS sequence"/>
</dbReference>
<protein>
    <submittedName>
        <fullName evidence="5">Hydrolase</fullName>
    </submittedName>
</protein>
<dbReference type="InterPro" id="IPR029058">
    <property type="entry name" value="AB_hydrolase_fold"/>
</dbReference>
<organism evidence="5 6">
    <name type="scientific">Thermobifida fusca TM51</name>
    <dbReference type="NCBI Taxonomy" id="1169414"/>
    <lineage>
        <taxon>Bacteria</taxon>
        <taxon>Bacillati</taxon>
        <taxon>Actinomycetota</taxon>
        <taxon>Actinomycetes</taxon>
        <taxon>Streptosporangiales</taxon>
        <taxon>Nocardiopsidaceae</taxon>
        <taxon>Thermobifida</taxon>
    </lineage>
</organism>
<dbReference type="PRINTS" id="PR00412">
    <property type="entry name" value="EPOXHYDRLASE"/>
</dbReference>
<keyword evidence="3 5" id="KW-0378">Hydrolase</keyword>
<dbReference type="EMBL" id="AOSG01000030">
    <property type="protein sequence ID" value="EOR71641.1"/>
    <property type="molecule type" value="Genomic_DNA"/>
</dbReference>
<dbReference type="PANTHER" id="PTHR21661">
    <property type="entry name" value="EPOXIDE HYDROLASE 1-RELATED"/>
    <property type="match status" value="1"/>
</dbReference>
<sequence length="393" mass="43310">MRPSHDESALTPFRIAIPEETLSDLRFRLQAPRYPHPLPGDDWSTGVPLSYLRALVEEWRQFDWRSFEARLNRLPHFTTPIDGQIIHFIHARSPVPGSVPLLLIHGWPSSFLEFVDLIGPLTDPEAYGGTAADAFDVVIPSLPGFTFSTPLYSTDWTISRIAATWLTLMDRLGYERFAVQGGDLGAAIAPQIGRLAPDRVIGVHVNGALGNVARDMDEKAFAALSPLEQDRMRRIGEFLNSGLGYVALQSARPGLIGVMAADSPVAQLAWIIDTLRSWTYPPEALPEQVLGWDFVLGTASLYWLTGCAGSAAYVGYAHQGAPEETSRNSGVPTGAIQFAHDIGIRRFAEESNTIVHWRDVPDRGGHFAALEEPELFLNDIREFFRSLRAVAAG</sequence>
<proteinExistence type="inferred from homology"/>
<evidence type="ECO:0000313" key="5">
    <source>
        <dbReference type="EMBL" id="EOR71641.1"/>
    </source>
</evidence>
<dbReference type="PANTHER" id="PTHR21661:SF35">
    <property type="entry name" value="EPOXIDE HYDROLASE"/>
    <property type="match status" value="1"/>
</dbReference>
<evidence type="ECO:0000256" key="3">
    <source>
        <dbReference type="ARBA" id="ARBA00022801"/>
    </source>
</evidence>
<dbReference type="PIRSF" id="PIRSF001112">
    <property type="entry name" value="Epoxide_hydrolase"/>
    <property type="match status" value="1"/>
</dbReference>
<dbReference type="Gene3D" id="3.40.50.1820">
    <property type="entry name" value="alpha/beta hydrolase"/>
    <property type="match status" value="1"/>
</dbReference>
<dbReference type="RefSeq" id="WP_011291686.1">
    <property type="nucleotide sequence ID" value="NZ_AOSG01000030.1"/>
</dbReference>
<dbReference type="InterPro" id="IPR010497">
    <property type="entry name" value="Epoxide_hydro_N"/>
</dbReference>
<gene>
    <name evidence="5" type="ORF">TM51_06629</name>
</gene>
<evidence type="ECO:0000256" key="1">
    <source>
        <dbReference type="ARBA" id="ARBA00010088"/>
    </source>
</evidence>
<comment type="caution">
    <text evidence="5">The sequence shown here is derived from an EMBL/GenBank/DDBJ whole genome shotgun (WGS) entry which is preliminary data.</text>
</comment>
<dbReference type="Pfam" id="PF06441">
    <property type="entry name" value="EHN"/>
    <property type="match status" value="1"/>
</dbReference>
<dbReference type="GO" id="GO:0004301">
    <property type="term" value="F:epoxide hydrolase activity"/>
    <property type="evidence" value="ECO:0007669"/>
    <property type="project" value="TreeGrafter"/>
</dbReference>
<evidence type="ECO:0000259" key="4">
    <source>
        <dbReference type="Pfam" id="PF06441"/>
    </source>
</evidence>
<dbReference type="AlphaFoldDB" id="A0A9P2WRA9"/>
<dbReference type="SUPFAM" id="SSF53474">
    <property type="entry name" value="alpha/beta-Hydrolases"/>
    <property type="match status" value="1"/>
</dbReference>
<keyword evidence="6" id="KW-1185">Reference proteome</keyword>
<evidence type="ECO:0000256" key="2">
    <source>
        <dbReference type="ARBA" id="ARBA00022797"/>
    </source>
</evidence>